<dbReference type="AlphaFoldDB" id="A0A2P2R333"/>
<protein>
    <submittedName>
        <fullName evidence="1">Uncharacterized protein</fullName>
    </submittedName>
</protein>
<dbReference type="EMBL" id="GGEC01093169">
    <property type="protein sequence ID" value="MBX73653.1"/>
    <property type="molecule type" value="Transcribed_RNA"/>
</dbReference>
<sequence length="23" mass="2705">MQGLNLIWLVAANFCMEEMHIKL</sequence>
<name>A0A2P2R333_RHIMU</name>
<evidence type="ECO:0000313" key="1">
    <source>
        <dbReference type="EMBL" id="MBX73653.1"/>
    </source>
</evidence>
<organism evidence="1">
    <name type="scientific">Rhizophora mucronata</name>
    <name type="common">Asiatic mangrove</name>
    <dbReference type="NCBI Taxonomy" id="61149"/>
    <lineage>
        <taxon>Eukaryota</taxon>
        <taxon>Viridiplantae</taxon>
        <taxon>Streptophyta</taxon>
        <taxon>Embryophyta</taxon>
        <taxon>Tracheophyta</taxon>
        <taxon>Spermatophyta</taxon>
        <taxon>Magnoliopsida</taxon>
        <taxon>eudicotyledons</taxon>
        <taxon>Gunneridae</taxon>
        <taxon>Pentapetalae</taxon>
        <taxon>rosids</taxon>
        <taxon>fabids</taxon>
        <taxon>Malpighiales</taxon>
        <taxon>Rhizophoraceae</taxon>
        <taxon>Rhizophora</taxon>
    </lineage>
</organism>
<accession>A0A2P2R333</accession>
<proteinExistence type="predicted"/>
<reference evidence="1" key="1">
    <citation type="submission" date="2018-02" db="EMBL/GenBank/DDBJ databases">
        <title>Rhizophora mucronata_Transcriptome.</title>
        <authorList>
            <person name="Meera S.P."/>
            <person name="Sreeshan A."/>
            <person name="Augustine A."/>
        </authorList>
    </citation>
    <scope>NUCLEOTIDE SEQUENCE</scope>
    <source>
        <tissue evidence="1">Leaf</tissue>
    </source>
</reference>